<keyword evidence="12" id="KW-1185">Reference proteome</keyword>
<keyword evidence="7 9" id="KW-1133">Transmembrane helix</keyword>
<keyword evidence="3 9" id="KW-0813">Transport</keyword>
<evidence type="ECO:0000256" key="7">
    <source>
        <dbReference type="ARBA" id="ARBA00022989"/>
    </source>
</evidence>
<dbReference type="GO" id="GO:0022857">
    <property type="term" value="F:transmembrane transporter activity"/>
    <property type="evidence" value="ECO:0007669"/>
    <property type="project" value="InterPro"/>
</dbReference>
<dbReference type="InterPro" id="IPR035906">
    <property type="entry name" value="MetI-like_sf"/>
</dbReference>
<evidence type="ECO:0000256" key="3">
    <source>
        <dbReference type="ARBA" id="ARBA00022448"/>
    </source>
</evidence>
<dbReference type="EMBL" id="CP002588">
    <property type="protein sequence ID" value="AEA46904.1"/>
    <property type="molecule type" value="Genomic_DNA"/>
</dbReference>
<evidence type="ECO:0000313" key="11">
    <source>
        <dbReference type="EMBL" id="AEA46904.1"/>
    </source>
</evidence>
<gene>
    <name evidence="11" type="ordered locus">Arcve_0890</name>
</gene>
<keyword evidence="6" id="KW-0029">Amino-acid transport</keyword>
<protein>
    <submittedName>
        <fullName evidence="11">Polar amino acid ABC transporter, inner membrane subunit</fullName>
    </submittedName>
</protein>
<dbReference type="PANTHER" id="PTHR30614">
    <property type="entry name" value="MEMBRANE COMPONENT OF AMINO ACID ABC TRANSPORTER"/>
    <property type="match status" value="1"/>
</dbReference>
<dbReference type="HOGENOM" id="CLU_019602_1_1_2"/>
<comment type="similarity">
    <text evidence="2">Belongs to the binding-protein-dependent transport system permease family. HisMQ subfamily.</text>
</comment>
<name>F2KSD5_ARCVS</name>
<dbReference type="PROSITE" id="PS50928">
    <property type="entry name" value="ABC_TM1"/>
    <property type="match status" value="1"/>
</dbReference>
<dbReference type="InterPro" id="IPR010065">
    <property type="entry name" value="AA_ABC_transptr_permease_3TM"/>
</dbReference>
<evidence type="ECO:0000256" key="8">
    <source>
        <dbReference type="ARBA" id="ARBA00023136"/>
    </source>
</evidence>
<keyword evidence="8 9" id="KW-0472">Membrane</keyword>
<dbReference type="FunFam" id="1.10.3720.10:FF:000033">
    <property type="entry name" value="Polar amino acid ABC transporter permease"/>
    <property type="match status" value="1"/>
</dbReference>
<organism evidence="11 12">
    <name type="scientific">Archaeoglobus veneficus (strain DSM 11195 / SNP6)</name>
    <dbReference type="NCBI Taxonomy" id="693661"/>
    <lineage>
        <taxon>Archaea</taxon>
        <taxon>Methanobacteriati</taxon>
        <taxon>Methanobacteriota</taxon>
        <taxon>Archaeoglobi</taxon>
        <taxon>Archaeoglobales</taxon>
        <taxon>Archaeoglobaceae</taxon>
        <taxon>Archaeoglobus</taxon>
    </lineage>
</organism>
<dbReference type="OrthoDB" id="60458at2157"/>
<feature type="domain" description="ABC transmembrane type-1" evidence="10">
    <location>
        <begin position="23"/>
        <end position="211"/>
    </location>
</feature>
<evidence type="ECO:0000256" key="4">
    <source>
        <dbReference type="ARBA" id="ARBA00022475"/>
    </source>
</evidence>
<dbReference type="CDD" id="cd06261">
    <property type="entry name" value="TM_PBP2"/>
    <property type="match status" value="1"/>
</dbReference>
<feature type="transmembrane region" description="Helical" evidence="9">
    <location>
        <begin position="20"/>
        <end position="44"/>
    </location>
</feature>
<dbReference type="InterPro" id="IPR043429">
    <property type="entry name" value="ArtM/GltK/GlnP/TcyL/YhdX-like"/>
</dbReference>
<evidence type="ECO:0000256" key="5">
    <source>
        <dbReference type="ARBA" id="ARBA00022692"/>
    </source>
</evidence>
<keyword evidence="4" id="KW-1003">Cell membrane</keyword>
<evidence type="ECO:0000313" key="12">
    <source>
        <dbReference type="Proteomes" id="UP000008136"/>
    </source>
</evidence>
<dbReference type="GeneID" id="10393996"/>
<dbReference type="eggNOG" id="arCOG01798">
    <property type="taxonomic scope" value="Archaea"/>
</dbReference>
<dbReference type="PANTHER" id="PTHR30614:SF20">
    <property type="entry name" value="GLUTAMINE TRANSPORT SYSTEM PERMEASE PROTEIN GLNP"/>
    <property type="match status" value="1"/>
</dbReference>
<feature type="transmembrane region" description="Helical" evidence="9">
    <location>
        <begin position="189"/>
        <end position="207"/>
    </location>
</feature>
<dbReference type="KEGG" id="ave:Arcve_0890"/>
<dbReference type="GO" id="GO:0006865">
    <property type="term" value="P:amino acid transport"/>
    <property type="evidence" value="ECO:0007669"/>
    <property type="project" value="UniProtKB-KW"/>
</dbReference>
<dbReference type="SUPFAM" id="SSF161098">
    <property type="entry name" value="MetI-like"/>
    <property type="match status" value="1"/>
</dbReference>
<comment type="subcellular location">
    <subcellularLocation>
        <location evidence="1 9">Cell membrane</location>
        <topology evidence="1 9">Multi-pass membrane protein</topology>
    </subcellularLocation>
</comment>
<dbReference type="RefSeq" id="WP_013683573.1">
    <property type="nucleotide sequence ID" value="NC_015320.1"/>
</dbReference>
<dbReference type="Proteomes" id="UP000008136">
    <property type="component" value="Chromosome"/>
</dbReference>
<evidence type="ECO:0000256" key="2">
    <source>
        <dbReference type="ARBA" id="ARBA00010072"/>
    </source>
</evidence>
<dbReference type="NCBIfam" id="TIGR01726">
    <property type="entry name" value="HEQRo_perm_3TM"/>
    <property type="match status" value="1"/>
</dbReference>
<evidence type="ECO:0000256" key="6">
    <source>
        <dbReference type="ARBA" id="ARBA00022970"/>
    </source>
</evidence>
<keyword evidence="5 9" id="KW-0812">Transmembrane</keyword>
<evidence type="ECO:0000259" key="10">
    <source>
        <dbReference type="PROSITE" id="PS50928"/>
    </source>
</evidence>
<dbReference type="AlphaFoldDB" id="F2KSD5"/>
<proteinExistence type="inferred from homology"/>
<dbReference type="Gene3D" id="1.10.3720.10">
    <property type="entry name" value="MetI-like"/>
    <property type="match status" value="1"/>
</dbReference>
<sequence>MTGISQFDPELFVKILPNLAYGAFVTVKLTSISTLLGLIFGTILGLGRISKNPLIFGLSTSYVEFIRGTPLLVQIMIVYYGLPAVGINLPPEPAGILALTLNSGAYIAEIIRAGIQSVPKGQMEAARSLGMSYFQAMRYVVFPQAFRNILPALGNEFIALLKDSSLLSVIAIAELTRVGKQIYSTTFNAWTPLLGVALFYLMMTLPLSRLVNYAQKRLGGHELA</sequence>
<evidence type="ECO:0000256" key="1">
    <source>
        <dbReference type="ARBA" id="ARBA00004651"/>
    </source>
</evidence>
<dbReference type="GO" id="GO:0043190">
    <property type="term" value="C:ATP-binding cassette (ABC) transporter complex"/>
    <property type="evidence" value="ECO:0007669"/>
    <property type="project" value="InterPro"/>
</dbReference>
<reference evidence="11 12" key="1">
    <citation type="submission" date="2011-03" db="EMBL/GenBank/DDBJ databases">
        <title>The complete genome of Archaeoglobus veneficus SNP6.</title>
        <authorList>
            <consortium name="US DOE Joint Genome Institute (JGI-PGF)"/>
            <person name="Lucas S."/>
            <person name="Copeland A."/>
            <person name="Lapidus A."/>
            <person name="Bruce D."/>
            <person name="Goodwin L."/>
            <person name="Pitluck S."/>
            <person name="Kyrpides N."/>
            <person name="Mavromatis K."/>
            <person name="Pagani I."/>
            <person name="Ivanova N."/>
            <person name="Mikhailova N."/>
            <person name="Lu M."/>
            <person name="Detter J.C."/>
            <person name="Tapia R."/>
            <person name="Han C."/>
            <person name="Land M."/>
            <person name="Hauser L."/>
            <person name="Markowitz V."/>
            <person name="Cheng J.-F."/>
            <person name="Hugenholtz P."/>
            <person name="Woyke T."/>
            <person name="Wu D."/>
            <person name="Spring S."/>
            <person name="Brambilla E."/>
            <person name="Klenk H.-P."/>
            <person name="Eisen J.A."/>
        </authorList>
    </citation>
    <scope>NUCLEOTIDE SEQUENCE [LARGE SCALE GENOMIC DNA]</scope>
    <source>
        <strain>SNP6</strain>
    </source>
</reference>
<feature type="transmembrane region" description="Helical" evidence="9">
    <location>
        <begin position="65"/>
        <end position="82"/>
    </location>
</feature>
<accession>F2KSD5</accession>
<evidence type="ECO:0000256" key="9">
    <source>
        <dbReference type="RuleBase" id="RU363032"/>
    </source>
</evidence>
<dbReference type="Pfam" id="PF00528">
    <property type="entry name" value="BPD_transp_1"/>
    <property type="match status" value="1"/>
</dbReference>
<dbReference type="InterPro" id="IPR000515">
    <property type="entry name" value="MetI-like"/>
</dbReference>
<dbReference type="STRING" id="693661.Arcve_0890"/>